<accession>A0A6F8YRP1</accession>
<protein>
    <submittedName>
        <fullName evidence="1">Uncharacterized protein</fullName>
    </submittedName>
</protein>
<evidence type="ECO:0000313" key="2">
    <source>
        <dbReference type="Proteomes" id="UP000503011"/>
    </source>
</evidence>
<gene>
    <name evidence="1" type="ORF">Psuf_060420</name>
</gene>
<sequence length="50" mass="5077">MVQVSRAVAAEIEERFSVPITGGVVSGRFAAVTSLLGAEALSDGSLAISR</sequence>
<organism evidence="1 2">
    <name type="scientific">Phytohabitans suffuscus</name>
    <dbReference type="NCBI Taxonomy" id="624315"/>
    <lineage>
        <taxon>Bacteria</taxon>
        <taxon>Bacillati</taxon>
        <taxon>Actinomycetota</taxon>
        <taxon>Actinomycetes</taxon>
        <taxon>Micromonosporales</taxon>
        <taxon>Micromonosporaceae</taxon>
    </lineage>
</organism>
<keyword evidence="2" id="KW-1185">Reference proteome</keyword>
<proteinExistence type="predicted"/>
<reference evidence="1 2" key="1">
    <citation type="submission" date="2020-03" db="EMBL/GenBank/DDBJ databases">
        <title>Whole genome shotgun sequence of Phytohabitans suffuscus NBRC 105367.</title>
        <authorList>
            <person name="Komaki H."/>
            <person name="Tamura T."/>
        </authorList>
    </citation>
    <scope>NUCLEOTIDE SEQUENCE [LARGE SCALE GENOMIC DNA]</scope>
    <source>
        <strain evidence="1 2">NBRC 105367</strain>
    </source>
</reference>
<dbReference type="Proteomes" id="UP000503011">
    <property type="component" value="Chromosome"/>
</dbReference>
<evidence type="ECO:0000313" key="1">
    <source>
        <dbReference type="EMBL" id="BCB88729.1"/>
    </source>
</evidence>
<reference evidence="1 2" key="2">
    <citation type="submission" date="2020-03" db="EMBL/GenBank/DDBJ databases">
        <authorList>
            <person name="Ichikawa N."/>
            <person name="Kimura A."/>
            <person name="Kitahashi Y."/>
            <person name="Uohara A."/>
        </authorList>
    </citation>
    <scope>NUCLEOTIDE SEQUENCE [LARGE SCALE GENOMIC DNA]</scope>
    <source>
        <strain evidence="1 2">NBRC 105367</strain>
    </source>
</reference>
<dbReference type="AlphaFoldDB" id="A0A6F8YRP1"/>
<name>A0A6F8YRP1_9ACTN</name>
<dbReference type="EMBL" id="AP022871">
    <property type="protein sequence ID" value="BCB88729.1"/>
    <property type="molecule type" value="Genomic_DNA"/>
</dbReference>
<dbReference type="KEGG" id="psuu:Psuf_060420"/>